<organism evidence="5 6">
    <name type="scientific">Streptomyces chiangmaiensis</name>
    <dbReference type="NCBI Taxonomy" id="766497"/>
    <lineage>
        <taxon>Bacteria</taxon>
        <taxon>Bacillati</taxon>
        <taxon>Actinomycetota</taxon>
        <taxon>Actinomycetes</taxon>
        <taxon>Kitasatosporales</taxon>
        <taxon>Streptomycetaceae</taxon>
        <taxon>Streptomyces</taxon>
    </lineage>
</organism>
<sequence length="761" mass="87179">MGCDRTAEASGLCKSCSSERWKHRLTVEQYLATGPVPRQGFGKCLVRVCPRRAVLRGTRLCLPHQRQWSDAGKPDRETWASTAAAVYTAVDVVPLSDLAPKVLVQVLRGYEAQLRQGGRINPTQVKSAVRWLCDYSVEDLIDAELPQKGYTTAYLRVWQRTLPLLDADPKTEHTRTLIRLRVLNPRYEGGNVDLRDVHAPWLTHLTQQFLLHLAAAGASPARLVTVGLAARWFAMFLRTLPGEGRRPSEVGRQGMLAYLRWLAYRARDTSDYQLVNDEDPVRQVIAERLLPSLQGTGPLQVSPQRHYQLVRALRDVLEYGRSWLAENQAADVHLLERDVPPFPERDDTDSELEGRSQDALPESVFLQLMDERNLGLLQPGTRRNYVELTMRVGRRPWEIRHLEFDCLEWHEIDVEDPDGTVQRRSYPFLAYWMQKVRRRHKLPLHPSDAEVITRQQDYLRREFPQRFQGDGRPRSSRMLLFPTTRLSRANKVGERPYDNSSIGYWLDNWLDQFVLVDERDQLFDPARVFPYAFRHTYAQLRADAGVPLDILQVLMAHQEPSTTQVYYRPSHPRRVEAVRAIAAKYQFDLTGGRVRARSADDDLADRIRAGVGSVPVPAGRCHEMNNVRADGHGCPVFYRCFACKFYTTDFTHLPELRQLRTSKAEQLARLESAYDNVLTPGPLSAANLELLRQEIKQIDELVDKCEADIDSLTQEERATVETWLHSKDRFLTVIPVAAVLAGRQRLEQPTVDPILVERAAR</sequence>
<feature type="region of interest" description="Disordered" evidence="3">
    <location>
        <begin position="335"/>
        <end position="356"/>
    </location>
</feature>
<evidence type="ECO:0000256" key="1">
    <source>
        <dbReference type="ARBA" id="ARBA00023172"/>
    </source>
</evidence>
<comment type="caution">
    <text evidence="5">The sequence shown here is derived from an EMBL/GenBank/DDBJ whole genome shotgun (WGS) entry which is preliminary data.</text>
</comment>
<dbReference type="InterPro" id="IPR002104">
    <property type="entry name" value="Integrase_catalytic"/>
</dbReference>
<keyword evidence="6" id="KW-1185">Reference proteome</keyword>
<dbReference type="SUPFAM" id="SSF56349">
    <property type="entry name" value="DNA breaking-rejoining enzymes"/>
    <property type="match status" value="1"/>
</dbReference>
<feature type="compositionally biased region" description="Basic and acidic residues" evidence="3">
    <location>
        <begin position="335"/>
        <end position="345"/>
    </location>
</feature>
<reference evidence="5" key="1">
    <citation type="submission" date="2024-01" db="EMBL/GenBank/DDBJ databases">
        <title>First draft genome sequence data of TA4-1, the type strain of Gram-positive actinobacterium Streptomyces chiangmaiensis.</title>
        <authorList>
            <person name="Yasawong M."/>
            <person name="Nantapong N."/>
        </authorList>
    </citation>
    <scope>NUCLEOTIDE SEQUENCE</scope>
    <source>
        <strain evidence="5">TA4-1</strain>
    </source>
</reference>
<dbReference type="InterPro" id="IPR013762">
    <property type="entry name" value="Integrase-like_cat_sf"/>
</dbReference>
<evidence type="ECO:0000256" key="3">
    <source>
        <dbReference type="SAM" id="MobiDB-lite"/>
    </source>
</evidence>
<dbReference type="Proteomes" id="UP001333996">
    <property type="component" value="Unassembled WGS sequence"/>
</dbReference>
<accession>A0ABU7FU31</accession>
<keyword evidence="2" id="KW-0175">Coiled coil</keyword>
<dbReference type="InterPro" id="IPR011010">
    <property type="entry name" value="DNA_brk_join_enz"/>
</dbReference>
<proteinExistence type="predicted"/>
<dbReference type="Gene3D" id="1.10.443.10">
    <property type="entry name" value="Intergrase catalytic core"/>
    <property type="match status" value="1"/>
</dbReference>
<evidence type="ECO:0000313" key="6">
    <source>
        <dbReference type="Proteomes" id="UP001333996"/>
    </source>
</evidence>
<protein>
    <submittedName>
        <fullName evidence="5">Site-specific integrase</fullName>
    </submittedName>
</protein>
<feature type="domain" description="Tyr recombinase" evidence="4">
    <location>
        <begin position="355"/>
        <end position="583"/>
    </location>
</feature>
<name>A0ABU7FU31_9ACTN</name>
<feature type="coiled-coil region" evidence="2">
    <location>
        <begin position="688"/>
        <end position="715"/>
    </location>
</feature>
<dbReference type="EMBL" id="JAYWVC010000251">
    <property type="protein sequence ID" value="MED7827612.1"/>
    <property type="molecule type" value="Genomic_DNA"/>
</dbReference>
<gene>
    <name evidence="5" type="ORF">VXC91_38420</name>
</gene>
<dbReference type="PROSITE" id="PS51898">
    <property type="entry name" value="TYR_RECOMBINASE"/>
    <property type="match status" value="1"/>
</dbReference>
<evidence type="ECO:0000259" key="4">
    <source>
        <dbReference type="PROSITE" id="PS51898"/>
    </source>
</evidence>
<dbReference type="RefSeq" id="WP_329511987.1">
    <property type="nucleotide sequence ID" value="NZ_BAAAYZ010000051.1"/>
</dbReference>
<evidence type="ECO:0000313" key="5">
    <source>
        <dbReference type="EMBL" id="MED7827612.1"/>
    </source>
</evidence>
<dbReference type="CDD" id="cd00397">
    <property type="entry name" value="DNA_BRE_C"/>
    <property type="match status" value="1"/>
</dbReference>
<evidence type="ECO:0000256" key="2">
    <source>
        <dbReference type="SAM" id="Coils"/>
    </source>
</evidence>
<keyword evidence="1" id="KW-0233">DNA recombination</keyword>